<reference evidence="5" key="1">
    <citation type="submission" date="2012-01" db="EMBL/GenBank/DDBJ databases">
        <title>The Genome Sequence of Treponema denticola H-22.</title>
        <authorList>
            <consortium name="The Broad Institute Genome Sequencing Platform"/>
            <person name="Earl A."/>
            <person name="Ward D."/>
            <person name="Feldgarden M."/>
            <person name="Gevers D."/>
            <person name="Blanton J.M."/>
            <person name="Fenno C.J."/>
            <person name="Baranova O.V."/>
            <person name="Mathney J."/>
            <person name="Dewhirst F.E."/>
            <person name="Izard J."/>
            <person name="Young S.K."/>
            <person name="Zeng Q."/>
            <person name="Gargeya S."/>
            <person name="Fitzgerald M."/>
            <person name="Haas B."/>
            <person name="Abouelleil A."/>
            <person name="Alvarado L."/>
            <person name="Arachchi H.M."/>
            <person name="Berlin A."/>
            <person name="Chapman S.B."/>
            <person name="Gearin G."/>
            <person name="Goldberg J."/>
            <person name="Griggs A."/>
            <person name="Gujja S."/>
            <person name="Hansen M."/>
            <person name="Heiman D."/>
            <person name="Howarth C."/>
            <person name="Larimer J."/>
            <person name="Lui A."/>
            <person name="MacDonald P.J.P."/>
            <person name="McCowen C."/>
            <person name="Montmayeur A."/>
            <person name="Murphy C."/>
            <person name="Neiman D."/>
            <person name="Pearson M."/>
            <person name="Priest M."/>
            <person name="Roberts A."/>
            <person name="Saif S."/>
            <person name="Shea T."/>
            <person name="Sisk P."/>
            <person name="Stolte C."/>
            <person name="Sykes S."/>
            <person name="Wortman J."/>
            <person name="Nusbaum C."/>
            <person name="Birren B."/>
        </authorList>
    </citation>
    <scope>NUCLEOTIDE SEQUENCE [LARGE SCALE GENOMIC DNA]</scope>
    <source>
        <strain evidence="5">H-22</strain>
    </source>
</reference>
<gene>
    <name evidence="5" type="ORF">HMPREF9726_01254</name>
</gene>
<dbReference type="Gene3D" id="3.30.70.270">
    <property type="match status" value="1"/>
</dbReference>
<dbReference type="HOGENOM" id="CLU_242103_0_0_12"/>
<keyword evidence="3" id="KW-0175">Coiled coil</keyword>
<feature type="coiled-coil region" evidence="3">
    <location>
        <begin position="159"/>
        <end position="228"/>
    </location>
</feature>
<dbReference type="Gene3D" id="3.40.50.300">
    <property type="entry name" value="P-loop containing nucleotide triphosphate hydrolases"/>
    <property type="match status" value="1"/>
</dbReference>
<evidence type="ECO:0000256" key="2">
    <source>
        <dbReference type="ARBA" id="ARBA00034247"/>
    </source>
</evidence>
<dbReference type="PROSITE" id="PS50887">
    <property type="entry name" value="GGDEF"/>
    <property type="match status" value="1"/>
</dbReference>
<dbReference type="SUPFAM" id="SSF55073">
    <property type="entry name" value="Nucleotide cyclase"/>
    <property type="match status" value="1"/>
</dbReference>
<dbReference type="InterPro" id="IPR000160">
    <property type="entry name" value="GGDEF_dom"/>
</dbReference>
<dbReference type="EMBL" id="AGDV01000010">
    <property type="protein sequence ID" value="EMB33874.1"/>
    <property type="molecule type" value="Genomic_DNA"/>
</dbReference>
<dbReference type="RefSeq" id="WP_002684304.1">
    <property type="nucleotide sequence ID" value="NZ_CM001795.1"/>
</dbReference>
<sequence length="1767" mass="204216">MKILNNRYRIIKELPIELKTNTGFVVHDLGSDNREQLELRLIYASDLDEDFMQFIREKFLLIKQLKESVHIKNYDFTRLISIDNKIIDEDIYLYTIEHIEKKIPILDFLPEAPTKNLFELFAAILKELNYLLTYGIVYNNFDLTNIYVIKNNGRIFIKAKDLVTEKNQYSDQISLLSNEEIFTFNYNHDILKTIILSLFLKKNIIKNHEKYFQELQQIETNRSNDENEKHLYKCFFKIYNKINTRKLKKEPYPFYEIISDINYSINTDYNISTPINIIKNQQFPINRKKEKNEIFSVFKQAKTSKAENKNILITGPFGIGKTYFLSEIYFLLLLEKMDVYYIPNLNNIDDITFILYLIKSLFLKNSLIQKDHEKKLTSIIDALKSEIEINEDIQRIKALKYKLINLITGLILENALSQPIVFIIDDIHLISEFITKAILYLTIENSDKKNIILIQSANESLINNNQNAKTLIKTLSNQTSIKKINLQSLSEAETEALIRNTINIRNIPEILLKKIYSNTSGNPLFINEALKELTISGELKKDKSMELCKLSDRLSNPSIPIPISTNIQQSVRKQIKNLNKDELHFLKDLCIFQTSFKAESLPKMLNVTDSDVKKYIPKLLEQNIIKKTTKQHANEYSIINKILQKTLYDELDYAYRLEVHKKIIQRIKTKKTININEFIWHAEKSELFEEAVNYCIKYKDKIKKQCTHIAYIEIFEKVYLFVPNTDKNSKLDILLILAESYLENEDMIGCRKKIEIAEKIISNFDSNKIAAAQVLIIKAIQEIQSNEKSEQIAKSLATAEKFTAETNDTYTQLLLDKAKIAFLQYNKKYTEAADEAKKIILKCGNSKEFTSLKTKALLNLGTNLLYSGNYKEAERTYLETLKNAKKIGNTNIEDTACNNLAVIQERAYKNFDASVVYYERILKNNNVSGNTVAEILALLNLSVAYLHLFNYEKAYETCNQSIKKMMQNFDTDRIFFAHTIIYEIYLSLCMYDKVDESELEISKILKNKSIYKDPLDISIFKQTKRNFYYAMGHFETDIEIFEKNVEYQKDVKDLLEVFSSLCITLNEIAEGKINSIEKLEEEILVITSTQVFLEKIYLLFYELVYLIRKIIIFRSDIDFKKIVKIILGINCHSNQPLIKAPLLFLEAYIDPENSEKKLTEALYLLENKYMTDLSIDINIKLGMIHLKKNNINMAMINFVEAQKLINIFIKKIPLKFKASYFNSHHYGLPSLIIDDYINRKIKPEYTKFTELLSYKQIAKLLSKNAVEKLKNNPAFIFNIISQTKQSGIFKNKSIDDIIEKFSDDFLQNINNLLNFTALNLLANAADVFITTTNDKIESLFNFGQNRTIEKIARLIESSTYNTVNIKTESEISSHLVIPINSYNHQTGNTVTGYLVFVSNKEINNFGNFGIRFCLNIENIFSFLIESYKVQQEAATDKLTSALTKKYTENALTDILRASKISNSSFSILMYDLDKFKKVNDTFGHQMGDTVLKATAKTALGVLKKGQILGRVGGEEFVILLPNTEKKQALIIAEKIRKQVEALHFDNPAIRITISMGIAVFPTHGTAEKDLLSKVDQALYAAKNWGRNQTVVWEEDLESIKKKADRLAGILTGNTINDTKNILSFIDTASLIRHSISKTQRLEICLEKIIDSTGADSGIFICPVKEKRSKRIFKYKPVSKPEFPVNRDFIIEIMSEKKELCKIDWENISGRSAITGIPNWNSTILVPVILKDEIKAIIYLVVEIRKRKFGTEEVNLASLFAGLIAPFF</sequence>
<dbReference type="PATRIC" id="fig|999432.5.peg.1304"/>
<organism evidence="5">
    <name type="scientific">Treponema denticola H-22</name>
    <dbReference type="NCBI Taxonomy" id="999432"/>
    <lineage>
        <taxon>Bacteria</taxon>
        <taxon>Pseudomonadati</taxon>
        <taxon>Spirochaetota</taxon>
        <taxon>Spirochaetia</taxon>
        <taxon>Spirochaetales</taxon>
        <taxon>Treponemataceae</taxon>
        <taxon>Treponema</taxon>
    </lineage>
</organism>
<protein>
    <recommendedName>
        <fullName evidence="1">diguanylate cyclase</fullName>
        <ecNumber evidence="1">2.7.7.65</ecNumber>
    </recommendedName>
</protein>
<evidence type="ECO:0000256" key="1">
    <source>
        <dbReference type="ARBA" id="ARBA00012528"/>
    </source>
</evidence>
<dbReference type="SUPFAM" id="SSF48452">
    <property type="entry name" value="TPR-like"/>
    <property type="match status" value="1"/>
</dbReference>
<dbReference type="Gene3D" id="1.25.40.10">
    <property type="entry name" value="Tetratricopeptide repeat domain"/>
    <property type="match status" value="1"/>
</dbReference>
<dbReference type="InterPro" id="IPR011990">
    <property type="entry name" value="TPR-like_helical_dom_sf"/>
</dbReference>
<dbReference type="InterPro" id="IPR029787">
    <property type="entry name" value="Nucleotide_cyclase"/>
</dbReference>
<dbReference type="InterPro" id="IPR027417">
    <property type="entry name" value="P-loop_NTPase"/>
</dbReference>
<dbReference type="SMART" id="SM00028">
    <property type="entry name" value="TPR"/>
    <property type="match status" value="3"/>
</dbReference>
<dbReference type="Pfam" id="PF00990">
    <property type="entry name" value="GGDEF"/>
    <property type="match status" value="1"/>
</dbReference>
<dbReference type="InterPro" id="IPR019734">
    <property type="entry name" value="TPR_rpt"/>
</dbReference>
<name>A0A0E2EI45_TREDN</name>
<dbReference type="SMART" id="SM00267">
    <property type="entry name" value="GGDEF"/>
    <property type="match status" value="1"/>
</dbReference>
<feature type="domain" description="GGDEF" evidence="4">
    <location>
        <begin position="1463"/>
        <end position="1594"/>
    </location>
</feature>
<dbReference type="InterPro" id="IPR050469">
    <property type="entry name" value="Diguanylate_Cyclase"/>
</dbReference>
<evidence type="ECO:0000313" key="5">
    <source>
        <dbReference type="EMBL" id="EMB33874.1"/>
    </source>
</evidence>
<dbReference type="InterPro" id="IPR043128">
    <property type="entry name" value="Rev_trsase/Diguanyl_cyclase"/>
</dbReference>
<accession>A0A0E2EI45</accession>
<dbReference type="SUPFAM" id="SSF52540">
    <property type="entry name" value="P-loop containing nucleoside triphosphate hydrolases"/>
    <property type="match status" value="1"/>
</dbReference>
<dbReference type="GO" id="GO:0052621">
    <property type="term" value="F:diguanylate cyclase activity"/>
    <property type="evidence" value="ECO:0007669"/>
    <property type="project" value="UniProtKB-EC"/>
</dbReference>
<dbReference type="Proteomes" id="UP000011705">
    <property type="component" value="Chromosome"/>
</dbReference>
<comment type="catalytic activity">
    <reaction evidence="2">
        <text>2 GTP = 3',3'-c-di-GMP + 2 diphosphate</text>
        <dbReference type="Rhea" id="RHEA:24898"/>
        <dbReference type="ChEBI" id="CHEBI:33019"/>
        <dbReference type="ChEBI" id="CHEBI:37565"/>
        <dbReference type="ChEBI" id="CHEBI:58805"/>
        <dbReference type="EC" id="2.7.7.65"/>
    </reaction>
</comment>
<evidence type="ECO:0000256" key="3">
    <source>
        <dbReference type="SAM" id="Coils"/>
    </source>
</evidence>
<dbReference type="PANTHER" id="PTHR45138:SF9">
    <property type="entry name" value="DIGUANYLATE CYCLASE DGCM-RELATED"/>
    <property type="match status" value="1"/>
</dbReference>
<dbReference type="SUPFAM" id="SSF55781">
    <property type="entry name" value="GAF domain-like"/>
    <property type="match status" value="1"/>
</dbReference>
<comment type="caution">
    <text evidence="5">The sequence shown here is derived from an EMBL/GenBank/DDBJ whole genome shotgun (WGS) entry which is preliminary data.</text>
</comment>
<dbReference type="EC" id="2.7.7.65" evidence="1"/>
<dbReference type="NCBIfam" id="TIGR00254">
    <property type="entry name" value="GGDEF"/>
    <property type="match status" value="1"/>
</dbReference>
<proteinExistence type="predicted"/>
<dbReference type="FunFam" id="3.30.70.270:FF:000001">
    <property type="entry name" value="Diguanylate cyclase domain protein"/>
    <property type="match status" value="1"/>
</dbReference>
<dbReference type="PANTHER" id="PTHR45138">
    <property type="entry name" value="REGULATORY COMPONENTS OF SENSORY TRANSDUCTION SYSTEM"/>
    <property type="match status" value="1"/>
</dbReference>
<evidence type="ECO:0000259" key="4">
    <source>
        <dbReference type="PROSITE" id="PS50887"/>
    </source>
</evidence>
<dbReference type="CDD" id="cd01949">
    <property type="entry name" value="GGDEF"/>
    <property type="match status" value="1"/>
</dbReference>